<dbReference type="PANTHER" id="PTHR34685">
    <property type="entry name" value="RED CHLOROPHYLL CATABOLITE REDUCTASE, CHLOROPLASTIC"/>
    <property type="match status" value="1"/>
</dbReference>
<dbReference type="GO" id="GO:0015996">
    <property type="term" value="P:chlorophyll catabolic process"/>
    <property type="evidence" value="ECO:0007669"/>
    <property type="project" value="TreeGrafter"/>
</dbReference>
<dbReference type="GO" id="GO:0009507">
    <property type="term" value="C:chloroplast"/>
    <property type="evidence" value="ECO:0007669"/>
    <property type="project" value="TreeGrafter"/>
</dbReference>
<sequence length="321" mass="35441">MAVSFCSISLSPLSLPCHCVSFPPRRLSKTRTQITSASSISSSPASSHMDLHGQKLLEFPFVSAPHRDMMVDLVSTVENRLGSQLLSCTLPPEAQHCQNETGTAQASLRIRSGQEPSLVDFTLGSWLHCKLPTGAALNITSLLAYLNPSTDAPNFVVELIQSSPSSLVFLLDLPPRKDLVLHPDYLQTFYENTHLDGRRQALGKLPEVQPYVLSSLYLRHYFSPTAILIRIDAETGGPGRLEEIIQSHLSPIAKEVLAIWLDHCACVGREVGEEETAYLKKRDQLMKIKSIEIDLGANFPRLFGPEVADRVLGAIRKVYDV</sequence>
<dbReference type="PANTHER" id="PTHR34685:SF2">
    <property type="entry name" value="RED CHLOROPHYLL CATABOLITE REDUCTASE, CHLOROPLASTIC"/>
    <property type="match status" value="1"/>
</dbReference>
<dbReference type="InterPro" id="IPR009439">
    <property type="entry name" value="RCC_reductase"/>
</dbReference>
<organism evidence="1">
    <name type="scientific">Rhizophora mucronata</name>
    <name type="common">Asiatic mangrove</name>
    <dbReference type="NCBI Taxonomy" id="61149"/>
    <lineage>
        <taxon>Eukaryota</taxon>
        <taxon>Viridiplantae</taxon>
        <taxon>Streptophyta</taxon>
        <taxon>Embryophyta</taxon>
        <taxon>Tracheophyta</taxon>
        <taxon>Spermatophyta</taxon>
        <taxon>Magnoliopsida</taxon>
        <taxon>eudicotyledons</taxon>
        <taxon>Gunneridae</taxon>
        <taxon>Pentapetalae</taxon>
        <taxon>rosids</taxon>
        <taxon>fabids</taxon>
        <taxon>Malpighiales</taxon>
        <taxon>Rhizophoraceae</taxon>
        <taxon>Rhizophora</taxon>
    </lineage>
</organism>
<accession>A0A2P2J519</accession>
<dbReference type="Gene3D" id="3.40.1500.20">
    <property type="match status" value="1"/>
</dbReference>
<proteinExistence type="predicted"/>
<evidence type="ECO:0000313" key="1">
    <source>
        <dbReference type="EMBL" id="MBW88581.1"/>
    </source>
</evidence>
<dbReference type="EMBL" id="GGEC01008098">
    <property type="protein sequence ID" value="MBW88581.1"/>
    <property type="molecule type" value="Transcribed_RNA"/>
</dbReference>
<dbReference type="AlphaFoldDB" id="A0A2P2J519"/>
<dbReference type="GO" id="GO:0051743">
    <property type="term" value="F:red chlorophyll catabolite reductase activity"/>
    <property type="evidence" value="ECO:0007669"/>
    <property type="project" value="InterPro"/>
</dbReference>
<dbReference type="Pfam" id="PF06405">
    <property type="entry name" value="RCC_reductase"/>
    <property type="match status" value="1"/>
</dbReference>
<reference evidence="1" key="1">
    <citation type="submission" date="2018-02" db="EMBL/GenBank/DDBJ databases">
        <title>Rhizophora mucronata_Transcriptome.</title>
        <authorList>
            <person name="Meera S.P."/>
            <person name="Sreeshan A."/>
            <person name="Augustine A."/>
        </authorList>
    </citation>
    <scope>NUCLEOTIDE SEQUENCE</scope>
    <source>
        <tissue evidence="1">Leaf</tissue>
    </source>
</reference>
<name>A0A2P2J519_RHIMU</name>
<protein>
    <submittedName>
        <fullName evidence="1">Red chlorophyll catabolite reductaseic-like isoform X1</fullName>
    </submittedName>
</protein>